<reference evidence="1" key="2">
    <citation type="submission" date="2023-06" db="EMBL/GenBank/DDBJ databases">
        <authorList>
            <person name="Ma L."/>
            <person name="Liu K.-W."/>
            <person name="Li Z."/>
            <person name="Hsiao Y.-Y."/>
            <person name="Qi Y."/>
            <person name="Fu T."/>
            <person name="Tang G."/>
            <person name="Zhang D."/>
            <person name="Sun W.-H."/>
            <person name="Liu D.-K."/>
            <person name="Li Y."/>
            <person name="Chen G.-Z."/>
            <person name="Liu X.-D."/>
            <person name="Liao X.-Y."/>
            <person name="Jiang Y.-T."/>
            <person name="Yu X."/>
            <person name="Hao Y."/>
            <person name="Huang J."/>
            <person name="Zhao X.-W."/>
            <person name="Ke S."/>
            <person name="Chen Y.-Y."/>
            <person name="Wu W.-L."/>
            <person name="Hsu J.-L."/>
            <person name="Lin Y.-F."/>
            <person name="Huang M.-D."/>
            <person name="Li C.-Y."/>
            <person name="Huang L."/>
            <person name="Wang Z.-W."/>
            <person name="Zhao X."/>
            <person name="Zhong W.-Y."/>
            <person name="Peng D.-H."/>
            <person name="Ahmad S."/>
            <person name="Lan S."/>
            <person name="Zhang J.-S."/>
            <person name="Tsai W.-C."/>
            <person name="Van De Peer Y."/>
            <person name="Liu Z.-J."/>
        </authorList>
    </citation>
    <scope>NUCLEOTIDE SEQUENCE</scope>
    <source>
        <strain evidence="1">SCP</strain>
        <tissue evidence="1">Leaves</tissue>
    </source>
</reference>
<dbReference type="EMBL" id="JAUJYN010000003">
    <property type="protein sequence ID" value="KAK1276658.1"/>
    <property type="molecule type" value="Genomic_DNA"/>
</dbReference>
<dbReference type="Proteomes" id="UP001179952">
    <property type="component" value="Unassembled WGS sequence"/>
</dbReference>
<comment type="caution">
    <text evidence="1">The sequence shown here is derived from an EMBL/GenBank/DDBJ whole genome shotgun (WGS) entry which is preliminary data.</text>
</comment>
<accession>A0AAV9BIR6</accession>
<keyword evidence="2" id="KW-1185">Reference proteome</keyword>
<evidence type="ECO:0000313" key="1">
    <source>
        <dbReference type="EMBL" id="KAK1276658.1"/>
    </source>
</evidence>
<dbReference type="AlphaFoldDB" id="A0AAV9BIR6"/>
<proteinExistence type="predicted"/>
<name>A0AAV9BIR6_ACOGR</name>
<gene>
    <name evidence="1" type="ORF">QJS04_geneDACA010089</name>
</gene>
<organism evidence="1 2">
    <name type="scientific">Acorus gramineus</name>
    <name type="common">Dwarf sweet flag</name>
    <dbReference type="NCBI Taxonomy" id="55184"/>
    <lineage>
        <taxon>Eukaryota</taxon>
        <taxon>Viridiplantae</taxon>
        <taxon>Streptophyta</taxon>
        <taxon>Embryophyta</taxon>
        <taxon>Tracheophyta</taxon>
        <taxon>Spermatophyta</taxon>
        <taxon>Magnoliopsida</taxon>
        <taxon>Liliopsida</taxon>
        <taxon>Acoraceae</taxon>
        <taxon>Acorus</taxon>
    </lineage>
</organism>
<reference evidence="1" key="1">
    <citation type="journal article" date="2023" name="Nat. Commun.">
        <title>Diploid and tetraploid genomes of Acorus and the evolution of monocots.</title>
        <authorList>
            <person name="Ma L."/>
            <person name="Liu K.W."/>
            <person name="Li Z."/>
            <person name="Hsiao Y.Y."/>
            <person name="Qi Y."/>
            <person name="Fu T."/>
            <person name="Tang G.D."/>
            <person name="Zhang D."/>
            <person name="Sun W.H."/>
            <person name="Liu D.K."/>
            <person name="Li Y."/>
            <person name="Chen G.Z."/>
            <person name="Liu X.D."/>
            <person name="Liao X.Y."/>
            <person name="Jiang Y.T."/>
            <person name="Yu X."/>
            <person name="Hao Y."/>
            <person name="Huang J."/>
            <person name="Zhao X.W."/>
            <person name="Ke S."/>
            <person name="Chen Y.Y."/>
            <person name="Wu W.L."/>
            <person name="Hsu J.L."/>
            <person name="Lin Y.F."/>
            <person name="Huang M.D."/>
            <person name="Li C.Y."/>
            <person name="Huang L."/>
            <person name="Wang Z.W."/>
            <person name="Zhao X."/>
            <person name="Zhong W.Y."/>
            <person name="Peng D.H."/>
            <person name="Ahmad S."/>
            <person name="Lan S."/>
            <person name="Zhang J.S."/>
            <person name="Tsai W.C."/>
            <person name="Van de Peer Y."/>
            <person name="Liu Z.J."/>
        </authorList>
    </citation>
    <scope>NUCLEOTIDE SEQUENCE</scope>
    <source>
        <strain evidence="1">SCP</strain>
    </source>
</reference>
<evidence type="ECO:0000313" key="2">
    <source>
        <dbReference type="Proteomes" id="UP001179952"/>
    </source>
</evidence>
<protein>
    <submittedName>
        <fullName evidence="1">Uncharacterized protein</fullName>
    </submittedName>
</protein>
<sequence length="104" mass="11380">MAASVVSRSSSFIRPVWRSSMMPSFPSPLRSIPPIFRSPQPSRISAVRSPSRFPQRDEPAVVAAALITLFPAHSAIASARLVSRLPVNDNAFCQGRFVNYLSPI</sequence>